<comment type="caution">
    <text evidence="2">The sequence shown here is derived from an EMBL/GenBank/DDBJ whole genome shotgun (WGS) entry which is preliminary data.</text>
</comment>
<evidence type="ECO:0000259" key="1">
    <source>
        <dbReference type="Pfam" id="PF00717"/>
    </source>
</evidence>
<protein>
    <submittedName>
        <fullName evidence="2">DNA polymerase V</fullName>
    </submittedName>
</protein>
<dbReference type="AlphaFoldDB" id="A0A562QP72"/>
<reference evidence="2 3" key="1">
    <citation type="journal article" date="2015" name="Stand. Genomic Sci.">
        <title>Genomic Encyclopedia of Bacterial and Archaeal Type Strains, Phase III: the genomes of soil and plant-associated and newly described type strains.</title>
        <authorList>
            <person name="Whitman W.B."/>
            <person name="Woyke T."/>
            <person name="Klenk H.P."/>
            <person name="Zhou Y."/>
            <person name="Lilburn T.G."/>
            <person name="Beck B.J."/>
            <person name="De Vos P."/>
            <person name="Vandamme P."/>
            <person name="Eisen J.A."/>
            <person name="Garrity G."/>
            <person name="Hugenholtz P."/>
            <person name="Kyrpides N.C."/>
        </authorList>
    </citation>
    <scope>NUCLEOTIDE SEQUENCE [LARGE SCALE GENOMIC DNA]</scope>
    <source>
        <strain evidence="2 3">CGMCC 1.6858</strain>
    </source>
</reference>
<dbReference type="Proteomes" id="UP000316905">
    <property type="component" value="Unassembled WGS sequence"/>
</dbReference>
<dbReference type="InterPro" id="IPR015927">
    <property type="entry name" value="Peptidase_S24_S26A/B/C"/>
</dbReference>
<dbReference type="CDD" id="cd06529">
    <property type="entry name" value="S24_LexA-like"/>
    <property type="match status" value="1"/>
</dbReference>
<sequence length="155" mass="17300">MSITVLGRNERLRHLLPDVGQLRISGFRSAAGVWEDHPVPLERLAARAALPLWVIRVDDDSLLSFGLYPGDRLIVDREVAYRPGHLAVTEVNGRYEVRRLQEDQQGGWLLRGGARHIRPIDCTHDEALDVFGVVLFVVSYKPQPDGTLSTARLAG</sequence>
<dbReference type="Pfam" id="PF00717">
    <property type="entry name" value="Peptidase_S24"/>
    <property type="match status" value="1"/>
</dbReference>
<accession>A0A562QP72</accession>
<feature type="domain" description="Peptidase S24/S26A/S26B/S26C" evidence="1">
    <location>
        <begin position="39"/>
        <end position="134"/>
    </location>
</feature>
<name>A0A562QP72_9PSED</name>
<dbReference type="OrthoDB" id="9787787at2"/>
<gene>
    <name evidence="2" type="ORF">IQ22_00264</name>
</gene>
<dbReference type="RefSeq" id="WP_158635394.1">
    <property type="nucleotide sequence ID" value="NZ_VLKY01000001.1"/>
</dbReference>
<organism evidence="2 3">
    <name type="scientific">Pseudomonas duriflava</name>
    <dbReference type="NCBI Taxonomy" id="459528"/>
    <lineage>
        <taxon>Bacteria</taxon>
        <taxon>Pseudomonadati</taxon>
        <taxon>Pseudomonadota</taxon>
        <taxon>Gammaproteobacteria</taxon>
        <taxon>Pseudomonadales</taxon>
        <taxon>Pseudomonadaceae</taxon>
        <taxon>Pseudomonas</taxon>
    </lineage>
</organism>
<evidence type="ECO:0000313" key="3">
    <source>
        <dbReference type="Proteomes" id="UP000316905"/>
    </source>
</evidence>
<dbReference type="Gene3D" id="2.10.109.10">
    <property type="entry name" value="Umud Fragment, subunit A"/>
    <property type="match status" value="1"/>
</dbReference>
<evidence type="ECO:0000313" key="2">
    <source>
        <dbReference type="EMBL" id="TWI58558.1"/>
    </source>
</evidence>
<keyword evidence="3" id="KW-1185">Reference proteome</keyword>
<dbReference type="InterPro" id="IPR039418">
    <property type="entry name" value="LexA-like"/>
</dbReference>
<dbReference type="InterPro" id="IPR036286">
    <property type="entry name" value="LexA/Signal_pep-like_sf"/>
</dbReference>
<dbReference type="SUPFAM" id="SSF51306">
    <property type="entry name" value="LexA/Signal peptidase"/>
    <property type="match status" value="1"/>
</dbReference>
<proteinExistence type="predicted"/>
<dbReference type="EMBL" id="VLKY01000001">
    <property type="protein sequence ID" value="TWI58558.1"/>
    <property type="molecule type" value="Genomic_DNA"/>
</dbReference>